<comment type="caution">
    <text evidence="2">The sequence shown here is derived from an EMBL/GenBank/DDBJ whole genome shotgun (WGS) entry which is preliminary data.</text>
</comment>
<gene>
    <name evidence="2" type="ORF">GCM10010371_23380</name>
</gene>
<dbReference type="PROSITE" id="PS50043">
    <property type="entry name" value="HTH_LUXR_2"/>
    <property type="match status" value="1"/>
</dbReference>
<organism evidence="2 3">
    <name type="scientific">Streptomyces subrutilus</name>
    <dbReference type="NCBI Taxonomy" id="36818"/>
    <lineage>
        <taxon>Bacteria</taxon>
        <taxon>Bacillati</taxon>
        <taxon>Actinomycetota</taxon>
        <taxon>Actinomycetes</taxon>
        <taxon>Kitasatosporales</taxon>
        <taxon>Streptomycetaceae</taxon>
        <taxon>Streptomyces</taxon>
    </lineage>
</organism>
<dbReference type="GO" id="GO:0003677">
    <property type="term" value="F:DNA binding"/>
    <property type="evidence" value="ECO:0007669"/>
    <property type="project" value="InterPro"/>
</dbReference>
<proteinExistence type="predicted"/>
<dbReference type="Pfam" id="PF00196">
    <property type="entry name" value="GerE"/>
    <property type="match status" value="1"/>
</dbReference>
<dbReference type="AlphaFoldDB" id="A0A918QND4"/>
<evidence type="ECO:0000313" key="3">
    <source>
        <dbReference type="Proteomes" id="UP000634660"/>
    </source>
</evidence>
<evidence type="ECO:0000259" key="1">
    <source>
        <dbReference type="PROSITE" id="PS50043"/>
    </source>
</evidence>
<dbReference type="Proteomes" id="UP000634660">
    <property type="component" value="Unassembled WGS sequence"/>
</dbReference>
<reference evidence="2" key="2">
    <citation type="submission" date="2020-09" db="EMBL/GenBank/DDBJ databases">
        <authorList>
            <person name="Sun Q."/>
            <person name="Ohkuma M."/>
        </authorList>
    </citation>
    <scope>NUCLEOTIDE SEQUENCE</scope>
    <source>
        <strain evidence="2">JCM 4834</strain>
    </source>
</reference>
<dbReference type="InterPro" id="IPR051797">
    <property type="entry name" value="TrmB-like"/>
</dbReference>
<dbReference type="SUPFAM" id="SSF46894">
    <property type="entry name" value="C-terminal effector domain of the bipartite response regulators"/>
    <property type="match status" value="1"/>
</dbReference>
<dbReference type="CDD" id="cd06170">
    <property type="entry name" value="LuxR_C_like"/>
    <property type="match status" value="1"/>
</dbReference>
<dbReference type="InterPro" id="IPR000792">
    <property type="entry name" value="Tscrpt_reg_LuxR_C"/>
</dbReference>
<dbReference type="SMART" id="SM00421">
    <property type="entry name" value="HTH_LUXR"/>
    <property type="match status" value="1"/>
</dbReference>
<evidence type="ECO:0000313" key="2">
    <source>
        <dbReference type="EMBL" id="GGZ63166.1"/>
    </source>
</evidence>
<name>A0A918QND4_9ACTN</name>
<dbReference type="Gene3D" id="1.10.10.10">
    <property type="entry name" value="Winged helix-like DNA-binding domain superfamily/Winged helix DNA-binding domain"/>
    <property type="match status" value="1"/>
</dbReference>
<protein>
    <recommendedName>
        <fullName evidence="1">HTH luxR-type domain-containing protein</fullName>
    </recommendedName>
</protein>
<dbReference type="EMBL" id="BMVX01000007">
    <property type="protein sequence ID" value="GGZ63166.1"/>
    <property type="molecule type" value="Genomic_DNA"/>
</dbReference>
<dbReference type="InterPro" id="IPR036388">
    <property type="entry name" value="WH-like_DNA-bd_sf"/>
</dbReference>
<dbReference type="GO" id="GO:0006355">
    <property type="term" value="P:regulation of DNA-templated transcription"/>
    <property type="evidence" value="ECO:0007669"/>
    <property type="project" value="InterPro"/>
</dbReference>
<dbReference type="InterPro" id="IPR016032">
    <property type="entry name" value="Sig_transdc_resp-reg_C-effctor"/>
</dbReference>
<dbReference type="PANTHER" id="PTHR34293">
    <property type="entry name" value="HTH-TYPE TRANSCRIPTIONAL REGULATOR TRMBL2"/>
    <property type="match status" value="1"/>
</dbReference>
<sequence>MELPAQRCPEDRDPPRELKPAEIDLYREFAEQGPLELEQLLTRRDRGVTIRLLDTLMAAGLVRQAGTNRFAAANPTDVSGRLLKGWEDRLQGAQLDLLRMRGQLAELALIHATQQRTLHGPPLERVESPAEVNRILDLAAGECEREVLSAQPGGARPARELGGARDRDRDLLERGVRLRTLYQHAARFHPPTVGYAAEMARLGGEFRTVTSDLPRCLVLDRTLLVVPLHGAPGGALIVRSPDLVGFAADVFDVLWTAGEALGKAREKAFLQDIAEQTKRSVLQHLVQGEDDRATARALGISVRTCQRHVSDLMRRLGATSRLQLGYLAHRHGLLDPEPPTAP</sequence>
<accession>A0A918QND4</accession>
<reference evidence="2" key="1">
    <citation type="journal article" date="2014" name="Int. J. Syst. Evol. Microbiol.">
        <title>Complete genome sequence of Corynebacterium casei LMG S-19264T (=DSM 44701T), isolated from a smear-ripened cheese.</title>
        <authorList>
            <consortium name="US DOE Joint Genome Institute (JGI-PGF)"/>
            <person name="Walter F."/>
            <person name="Albersmeier A."/>
            <person name="Kalinowski J."/>
            <person name="Ruckert C."/>
        </authorList>
    </citation>
    <scope>NUCLEOTIDE SEQUENCE</scope>
    <source>
        <strain evidence="2">JCM 4834</strain>
    </source>
</reference>
<feature type="domain" description="HTH luxR-type" evidence="1">
    <location>
        <begin position="267"/>
        <end position="332"/>
    </location>
</feature>
<dbReference type="PANTHER" id="PTHR34293:SF1">
    <property type="entry name" value="HTH-TYPE TRANSCRIPTIONAL REGULATOR TRMBL2"/>
    <property type="match status" value="1"/>
</dbReference>